<accession>A0A346Y600</accession>
<gene>
    <name evidence="1" type="ORF">DVS28_b0127</name>
</gene>
<geneLocation type="plasmid" evidence="2">
    <name>pedy32-46i</name>
</geneLocation>
<protein>
    <submittedName>
        <fullName evidence="1">Uncharacterized protein</fullName>
    </submittedName>
</protein>
<evidence type="ECO:0000313" key="1">
    <source>
        <dbReference type="EMBL" id="AXV09897.1"/>
    </source>
</evidence>
<reference evidence="1 2" key="1">
    <citation type="submission" date="2018-09" db="EMBL/GenBank/DDBJ databases">
        <title>Complete genome sequence of Euzebya sp. DY32-46 isolated from seawater of Pacific Ocean.</title>
        <authorList>
            <person name="Xu L."/>
            <person name="Wu Y.-H."/>
            <person name="Xu X.-W."/>
        </authorList>
    </citation>
    <scope>NUCLEOTIDE SEQUENCE [LARGE SCALE GENOMIC DNA]</scope>
    <source>
        <strain evidence="1 2">DY32-46</strain>
        <plasmid evidence="2">pedy32-46i</plasmid>
    </source>
</reference>
<sequence>MLAALALTGCATEPEPVEDPFQVVFDQLATVELGCRGLPDEGQRRFGDVLALSSSCTTVVDDTDVELTVVIDDFDTLQSAANSLTTSTFVITPGALVVVDANPARLAELVGGLIAGELDGQLVAHDDSDRFCELAEEMADLVDDALRVAHDTDSTTADILALEYQVGQLATELEEEAPEAIADIYDSPLESDQAAIRDYIHDQCGVDVNFVEPG</sequence>
<proteinExistence type="predicted"/>
<keyword evidence="1" id="KW-0614">Plasmid</keyword>
<organism evidence="1 2">
    <name type="scientific">Euzebya pacifica</name>
    <dbReference type="NCBI Taxonomy" id="1608957"/>
    <lineage>
        <taxon>Bacteria</taxon>
        <taxon>Bacillati</taxon>
        <taxon>Actinomycetota</taxon>
        <taxon>Nitriliruptoria</taxon>
        <taxon>Euzebyales</taxon>
    </lineage>
</organism>
<evidence type="ECO:0000313" key="2">
    <source>
        <dbReference type="Proteomes" id="UP000264006"/>
    </source>
</evidence>
<dbReference type="AlphaFoldDB" id="A0A346Y600"/>
<dbReference type="Proteomes" id="UP000264006">
    <property type="component" value="Plasmid pEDY32-46I"/>
</dbReference>
<name>A0A346Y600_9ACTN</name>
<dbReference type="EMBL" id="CP031166">
    <property type="protein sequence ID" value="AXV09897.1"/>
    <property type="molecule type" value="Genomic_DNA"/>
</dbReference>
<dbReference type="KEGG" id="euz:DVS28_b0127"/>
<keyword evidence="2" id="KW-1185">Reference proteome</keyword>